<evidence type="ECO:0000256" key="1">
    <source>
        <dbReference type="SAM" id="MobiDB-lite"/>
    </source>
</evidence>
<dbReference type="AlphaFoldDB" id="A0A9N8KVU4"/>
<dbReference type="EMBL" id="LR824025">
    <property type="protein sequence ID" value="CAD0204746.1"/>
    <property type="molecule type" value="Genomic_DNA"/>
</dbReference>
<proteinExistence type="predicted"/>
<sequence length="306" mass="34627">MDEMMYPNGETMTLQKRDTGRSSTEQFNSFIEEKLMQQSQALEHLVKKVDASGDLIKKLIDNLSRGIEKPRLPAKAEPEEVGAINKDLKVTQRSENPLLRLGKNIPKYGKLAKDLILKDMQSGTDPTPLLEKEVDPPTFLELGSRRSNGGDNLLSPSRRSESKDINPWCPLALLCQPNVDPICGFDDEFGYGKFEDLCHMLRVNCYWKYIFIYLVFVVSQLEASKACYKAKICMHDAAEKCGVNDAGKPRRFLDTCDILEYNCYYNDTYGKTDPSKCEKLPPIEADNEETKAHKGNRKGAKKDAKN</sequence>
<evidence type="ECO:0008006" key="4">
    <source>
        <dbReference type="Google" id="ProtNLM"/>
    </source>
</evidence>
<feature type="region of interest" description="Disordered" evidence="1">
    <location>
        <begin position="139"/>
        <end position="163"/>
    </location>
</feature>
<dbReference type="OrthoDB" id="7483363at2759"/>
<accession>A0A9N8KVU4</accession>
<feature type="region of interest" description="Disordered" evidence="1">
    <location>
        <begin position="1"/>
        <end position="21"/>
    </location>
</feature>
<feature type="compositionally biased region" description="Polar residues" evidence="1">
    <location>
        <begin position="145"/>
        <end position="157"/>
    </location>
</feature>
<reference evidence="2" key="1">
    <citation type="submission" date="2021-12" db="EMBL/GenBank/DDBJ databases">
        <authorList>
            <person name="King R."/>
        </authorList>
    </citation>
    <scope>NUCLEOTIDE SEQUENCE</scope>
</reference>
<protein>
    <recommendedName>
        <fullName evidence="4">Kazal-like domain-containing protein</fullName>
    </recommendedName>
</protein>
<gene>
    <name evidence="2" type="ORF">CINC_LOCUS7051</name>
</gene>
<feature type="region of interest" description="Disordered" evidence="1">
    <location>
        <begin position="271"/>
        <end position="306"/>
    </location>
</feature>
<dbReference type="Proteomes" id="UP001154114">
    <property type="component" value="Chromosome 22"/>
</dbReference>
<keyword evidence="3" id="KW-1185">Reference proteome</keyword>
<name>A0A9N8KVU4_CHRIL</name>
<evidence type="ECO:0000313" key="2">
    <source>
        <dbReference type="EMBL" id="CAD0204746.1"/>
    </source>
</evidence>
<organism evidence="2 3">
    <name type="scientific">Chrysodeixis includens</name>
    <name type="common">Soybean looper</name>
    <name type="synonym">Pseudoplusia includens</name>
    <dbReference type="NCBI Taxonomy" id="689277"/>
    <lineage>
        <taxon>Eukaryota</taxon>
        <taxon>Metazoa</taxon>
        <taxon>Ecdysozoa</taxon>
        <taxon>Arthropoda</taxon>
        <taxon>Hexapoda</taxon>
        <taxon>Insecta</taxon>
        <taxon>Pterygota</taxon>
        <taxon>Neoptera</taxon>
        <taxon>Endopterygota</taxon>
        <taxon>Lepidoptera</taxon>
        <taxon>Glossata</taxon>
        <taxon>Ditrysia</taxon>
        <taxon>Noctuoidea</taxon>
        <taxon>Noctuidae</taxon>
        <taxon>Plusiinae</taxon>
        <taxon>Chrysodeixis</taxon>
    </lineage>
</organism>
<evidence type="ECO:0000313" key="3">
    <source>
        <dbReference type="Proteomes" id="UP001154114"/>
    </source>
</evidence>